<feature type="region of interest" description="Disordered" evidence="12">
    <location>
        <begin position="262"/>
        <end position="295"/>
    </location>
</feature>
<evidence type="ECO:0000256" key="3">
    <source>
        <dbReference type="ARBA" id="ARBA00010941"/>
    </source>
</evidence>
<dbReference type="PIRSF" id="PIRSF500210">
    <property type="entry name" value="FBPtase"/>
    <property type="match status" value="1"/>
</dbReference>
<keyword evidence="6" id="KW-0479">Metal-binding</keyword>
<evidence type="ECO:0000313" key="16">
    <source>
        <dbReference type="EMBL" id="CAE2223023.1"/>
    </source>
</evidence>
<comment type="catalytic activity">
    <reaction evidence="1">
        <text>beta-D-fructose 1,6-bisphosphate + H2O = beta-D-fructose 6-phosphate + phosphate</text>
        <dbReference type="Rhea" id="RHEA:11064"/>
        <dbReference type="ChEBI" id="CHEBI:15377"/>
        <dbReference type="ChEBI" id="CHEBI:32966"/>
        <dbReference type="ChEBI" id="CHEBI:43474"/>
        <dbReference type="ChEBI" id="CHEBI:57634"/>
        <dbReference type="EC" id="3.1.3.11"/>
    </reaction>
</comment>
<dbReference type="PANTHER" id="PTHR11556:SF1">
    <property type="entry name" value="FRUCTOSE-BISPHOSPHATASE"/>
    <property type="match status" value="1"/>
</dbReference>
<evidence type="ECO:0000256" key="1">
    <source>
        <dbReference type="ARBA" id="ARBA00001273"/>
    </source>
</evidence>
<dbReference type="GO" id="GO:0006094">
    <property type="term" value="P:gluconeogenesis"/>
    <property type="evidence" value="ECO:0007669"/>
    <property type="project" value="TreeGrafter"/>
</dbReference>
<dbReference type="InterPro" id="IPR033391">
    <property type="entry name" value="FBPase_N"/>
</dbReference>
<dbReference type="InterPro" id="IPR000146">
    <property type="entry name" value="FBPase_class-1"/>
</dbReference>
<dbReference type="GO" id="GO:0006002">
    <property type="term" value="P:fructose 6-phosphate metabolic process"/>
    <property type="evidence" value="ECO:0007669"/>
    <property type="project" value="TreeGrafter"/>
</dbReference>
<dbReference type="InterPro" id="IPR028343">
    <property type="entry name" value="FBPtase"/>
</dbReference>
<accession>A0A6U6DQP7</accession>
<evidence type="ECO:0000256" key="11">
    <source>
        <dbReference type="ARBA" id="ARBA00032973"/>
    </source>
</evidence>
<dbReference type="GO" id="GO:0005829">
    <property type="term" value="C:cytosol"/>
    <property type="evidence" value="ECO:0007669"/>
    <property type="project" value="TreeGrafter"/>
</dbReference>
<evidence type="ECO:0000259" key="13">
    <source>
        <dbReference type="Pfam" id="PF00316"/>
    </source>
</evidence>
<dbReference type="EMBL" id="HBKQ01013243">
    <property type="protein sequence ID" value="CAE2223021.1"/>
    <property type="molecule type" value="Transcribed_RNA"/>
</dbReference>
<dbReference type="Pfam" id="PF00316">
    <property type="entry name" value="FBPase"/>
    <property type="match status" value="2"/>
</dbReference>
<feature type="domain" description="Fructose-1-6-bisphosphatase class I N-terminal" evidence="13">
    <location>
        <begin position="391"/>
        <end position="439"/>
    </location>
</feature>
<feature type="region of interest" description="Disordered" evidence="12">
    <location>
        <begin position="338"/>
        <end position="382"/>
    </location>
</feature>
<comment type="cofactor">
    <cofactor evidence="2">
        <name>Mg(2+)</name>
        <dbReference type="ChEBI" id="CHEBI:18420"/>
    </cofactor>
</comment>
<feature type="compositionally biased region" description="Acidic residues" evidence="12">
    <location>
        <begin position="338"/>
        <end position="363"/>
    </location>
</feature>
<dbReference type="GO" id="GO:0046872">
    <property type="term" value="F:metal ion binding"/>
    <property type="evidence" value="ECO:0007669"/>
    <property type="project" value="UniProtKB-KW"/>
</dbReference>
<dbReference type="EC" id="3.1.3.11" evidence="5"/>
<evidence type="ECO:0000259" key="14">
    <source>
        <dbReference type="Pfam" id="PF18913"/>
    </source>
</evidence>
<dbReference type="InterPro" id="IPR044015">
    <property type="entry name" value="FBPase_C_dom"/>
</dbReference>
<gene>
    <name evidence="15" type="ORF">OAUR00152_LOCUS9107</name>
    <name evidence="16" type="ORF">OAUR00152_LOCUS9108</name>
</gene>
<dbReference type="GO" id="GO:0005986">
    <property type="term" value="P:sucrose biosynthetic process"/>
    <property type="evidence" value="ECO:0007669"/>
    <property type="project" value="TreeGrafter"/>
</dbReference>
<organism evidence="15">
    <name type="scientific">Odontella aurita</name>
    <dbReference type="NCBI Taxonomy" id="265563"/>
    <lineage>
        <taxon>Eukaryota</taxon>
        <taxon>Sar</taxon>
        <taxon>Stramenopiles</taxon>
        <taxon>Ochrophyta</taxon>
        <taxon>Bacillariophyta</taxon>
        <taxon>Mediophyceae</taxon>
        <taxon>Biddulphiophycidae</taxon>
        <taxon>Eupodiscales</taxon>
        <taxon>Odontellaceae</taxon>
        <taxon>Odontella</taxon>
    </lineage>
</organism>
<sequence>MRDPRRRPGARSRRLPPTLGLSLSALLASSGFLPSSALSFAPPRSAASRSVRASSSILRVVPIRTGDPPPYRPRYRPQDNPVLPPHSARPGKIEDDEYYTADVPPSAARTSSSSSYSPLGFAAASSSASSSAPGQRVTLTRFLSDAMQDSPELRDIESLLLSVQMACKTISHLVDRAGINQLSGGAASSSSSVVGGGGGGGGGTVGSGGATTDTAALARAGSDDPYEQYDFRLNSMKRLDQLSTNVLRNALRFTGKLQMVAPARDGRRPLPGEEDSDDGGEDVAEVMMDDGPADHQPGVLIAKALDGRYVACFDPLDGSGNADAAICTGTVFGVFETPEEPEEEDDEDAEAEGDDGGDGDESDDEKKKKKKKEKKEKRGVGKDVEDAKLVRSVLQPGRSLRAAGYCLYSSATILVLTTGDGTHGFTLDPQINEFVLTHPNIRIPPRGNVYSCNEANSEGWDDDLRSYLRALKTGQGQTGTRYALRYVGSMVGDIHRTLMYGGLFCYPSDAAAHPRGNLQLLYKSAPMAFVVEQAGGKSSDGRGELLDVVPRRVHQRSPCFIGSPEDIEEMKTFIPHEEG</sequence>
<comment type="pathway">
    <text evidence="10">Carbohydrate biosynthesis.</text>
</comment>
<reference evidence="15" key="1">
    <citation type="submission" date="2021-01" db="EMBL/GenBank/DDBJ databases">
        <authorList>
            <person name="Corre E."/>
            <person name="Pelletier E."/>
            <person name="Niang G."/>
            <person name="Scheremetjew M."/>
            <person name="Finn R."/>
            <person name="Kale V."/>
            <person name="Holt S."/>
            <person name="Cochrane G."/>
            <person name="Meng A."/>
            <person name="Brown T."/>
            <person name="Cohen L."/>
        </authorList>
    </citation>
    <scope>NUCLEOTIDE SEQUENCE</scope>
    <source>
        <strain evidence="15">Isolate 1302-5</strain>
    </source>
</reference>
<name>A0A6U6DQP7_9STRA</name>
<dbReference type="GO" id="GO:0030388">
    <property type="term" value="P:fructose 1,6-bisphosphate metabolic process"/>
    <property type="evidence" value="ECO:0007669"/>
    <property type="project" value="TreeGrafter"/>
</dbReference>
<feature type="region of interest" description="Disordered" evidence="12">
    <location>
        <begin position="184"/>
        <end position="207"/>
    </location>
</feature>
<dbReference type="CDD" id="cd00354">
    <property type="entry name" value="FBPase"/>
    <property type="match status" value="1"/>
</dbReference>
<keyword evidence="8" id="KW-0460">Magnesium</keyword>
<feature type="compositionally biased region" description="Low complexity" evidence="12">
    <location>
        <begin position="41"/>
        <end position="61"/>
    </location>
</feature>
<keyword evidence="7" id="KW-0378">Hydrolase</keyword>
<evidence type="ECO:0000256" key="12">
    <source>
        <dbReference type="SAM" id="MobiDB-lite"/>
    </source>
</evidence>
<dbReference type="GO" id="GO:0042132">
    <property type="term" value="F:fructose 1,6-bisphosphate 1-phosphatase activity"/>
    <property type="evidence" value="ECO:0007669"/>
    <property type="project" value="UniProtKB-EC"/>
</dbReference>
<evidence type="ECO:0000256" key="8">
    <source>
        <dbReference type="ARBA" id="ARBA00022842"/>
    </source>
</evidence>
<dbReference type="AlphaFoldDB" id="A0A6U6DQP7"/>
<protein>
    <recommendedName>
        <fullName evidence="5">fructose-bisphosphatase</fullName>
        <ecNumber evidence="5">3.1.3.11</ecNumber>
    </recommendedName>
    <alternativeName>
        <fullName evidence="11">D-fructose-1,6-bisphosphate 1-phosphohydrolase</fullName>
    </alternativeName>
</protein>
<keyword evidence="9" id="KW-0119">Carbohydrate metabolism</keyword>
<dbReference type="GO" id="GO:0006000">
    <property type="term" value="P:fructose metabolic process"/>
    <property type="evidence" value="ECO:0007669"/>
    <property type="project" value="TreeGrafter"/>
</dbReference>
<dbReference type="HAMAP" id="MF_01855">
    <property type="entry name" value="FBPase_class1"/>
    <property type="match status" value="1"/>
</dbReference>
<dbReference type="EMBL" id="HBKQ01013244">
    <property type="protein sequence ID" value="CAE2223023.1"/>
    <property type="molecule type" value="Transcribed_RNA"/>
</dbReference>
<evidence type="ECO:0000256" key="5">
    <source>
        <dbReference type="ARBA" id="ARBA00013093"/>
    </source>
</evidence>
<feature type="compositionally biased region" description="Low complexity" evidence="12">
    <location>
        <begin position="184"/>
        <end position="193"/>
    </location>
</feature>
<feature type="domain" description="Fructose-1-6-bisphosphatase class I N-terminal" evidence="13">
    <location>
        <begin position="303"/>
        <end position="349"/>
    </location>
</feature>
<dbReference type="PANTHER" id="PTHR11556">
    <property type="entry name" value="FRUCTOSE-1,6-BISPHOSPHATASE-RELATED"/>
    <property type="match status" value="1"/>
</dbReference>
<dbReference type="SUPFAM" id="SSF56655">
    <property type="entry name" value="Carbohydrate phosphatase"/>
    <property type="match status" value="2"/>
</dbReference>
<evidence type="ECO:0000256" key="6">
    <source>
        <dbReference type="ARBA" id="ARBA00022723"/>
    </source>
</evidence>
<evidence type="ECO:0000256" key="9">
    <source>
        <dbReference type="ARBA" id="ARBA00023277"/>
    </source>
</evidence>
<dbReference type="Gene3D" id="3.30.540.10">
    <property type="entry name" value="Fructose-1,6-Bisphosphatase, subunit A, domain 1"/>
    <property type="match status" value="1"/>
</dbReference>
<dbReference type="PIRSF" id="PIRSF000904">
    <property type="entry name" value="FBPtase_SBPase"/>
    <property type="match status" value="1"/>
</dbReference>
<feature type="compositionally biased region" description="Gly residues" evidence="12">
    <location>
        <begin position="194"/>
        <end position="207"/>
    </location>
</feature>
<comment type="subunit">
    <text evidence="4">Homotetramer.</text>
</comment>
<evidence type="ECO:0000256" key="2">
    <source>
        <dbReference type="ARBA" id="ARBA00001946"/>
    </source>
</evidence>
<dbReference type="Gene3D" id="3.40.190.80">
    <property type="match status" value="1"/>
</dbReference>
<feature type="compositionally biased region" description="Acidic residues" evidence="12">
    <location>
        <begin position="272"/>
        <end position="288"/>
    </location>
</feature>
<proteinExistence type="inferred from homology"/>
<dbReference type="Pfam" id="PF18913">
    <property type="entry name" value="FBPase_C"/>
    <property type="match status" value="1"/>
</dbReference>
<feature type="region of interest" description="Disordered" evidence="12">
    <location>
        <begin position="41"/>
        <end position="93"/>
    </location>
</feature>
<evidence type="ECO:0000313" key="15">
    <source>
        <dbReference type="EMBL" id="CAE2223021.1"/>
    </source>
</evidence>
<feature type="domain" description="Fructose-1-6-bisphosphatase class 1 C-terminal" evidence="14">
    <location>
        <begin position="443"/>
        <end position="573"/>
    </location>
</feature>
<evidence type="ECO:0000256" key="10">
    <source>
        <dbReference type="ARBA" id="ARBA00024331"/>
    </source>
</evidence>
<comment type="similarity">
    <text evidence="3">Belongs to the FBPase class 1 family.</text>
</comment>
<evidence type="ECO:0000256" key="7">
    <source>
        <dbReference type="ARBA" id="ARBA00022801"/>
    </source>
</evidence>
<evidence type="ECO:0000256" key="4">
    <source>
        <dbReference type="ARBA" id="ARBA00011881"/>
    </source>
</evidence>